<evidence type="ECO:0000256" key="2">
    <source>
        <dbReference type="SAM" id="MobiDB-lite"/>
    </source>
</evidence>
<organism evidence="3 4">
    <name type="scientific">Eimeria maxima</name>
    <name type="common">Coccidian parasite</name>
    <dbReference type="NCBI Taxonomy" id="5804"/>
    <lineage>
        <taxon>Eukaryota</taxon>
        <taxon>Sar</taxon>
        <taxon>Alveolata</taxon>
        <taxon>Apicomplexa</taxon>
        <taxon>Conoidasida</taxon>
        <taxon>Coccidia</taxon>
        <taxon>Eucoccidiorida</taxon>
        <taxon>Eimeriorina</taxon>
        <taxon>Eimeriidae</taxon>
        <taxon>Eimeria</taxon>
    </lineage>
</organism>
<dbReference type="GeneID" id="25334396"/>
<name>U6MA77_EIMMA</name>
<dbReference type="AlphaFoldDB" id="U6MA77"/>
<evidence type="ECO:0000256" key="1">
    <source>
        <dbReference type="SAM" id="Coils"/>
    </source>
</evidence>
<dbReference type="OMA" id="NSACTHY"/>
<accession>U6MA77</accession>
<proteinExistence type="predicted"/>
<dbReference type="EMBL" id="HG720371">
    <property type="protein sequence ID" value="CDJ59404.1"/>
    <property type="molecule type" value="Genomic_DNA"/>
</dbReference>
<evidence type="ECO:0000313" key="3">
    <source>
        <dbReference type="EMBL" id="CDJ59404.1"/>
    </source>
</evidence>
<feature type="region of interest" description="Disordered" evidence="2">
    <location>
        <begin position="473"/>
        <end position="506"/>
    </location>
</feature>
<sequence length="540" mass="59368">MCRGDDRDTLLFGSVSSQTSSEPNAATKDVAPLATYAQPFPVNQPQACLTLQCSSSAAIDRAVESVAPLQQSNLQQRTTRRHRHISLFASIELARPAVPPPANERSPSSSARERFQKLTVSPGIEPLNLQTPGSAIANRMGASLIARAASNSACTHYQDPRTDAISTFPKEQGEQSSAVAGANGEEAATPQDCDCALPNQLCNGGDSKPVDVPSMSKSVEACLTRLSNADAHRFVAQELHEIHQMIQFRALRLRRQEEETSAAAARATNALRQYAQQLLNQAADKLARLATQQQKRTEATAEKAADILRRATEARCALRHERSMMEQLRRRQGVEQELKLRTVSEALDAERRRCVDLEARVEVLQQENRQLRAALRAPLLQSRGSRPHRSPATKHMLVKQTALIRKVAQTVNSCKIERIPVPPSQMRYLITWVAVSTSSSSAASEPVAGRRRSHSTRCAIPTPQYQRISFSVPQPGMQHPMEAGNDSSCSSVPRRSRTGGHKLALRQDVAGRLQASLMRLQGRQGKMQHIAKQLLDPQEL</sequence>
<feature type="compositionally biased region" description="Basic residues" evidence="2">
    <location>
        <begin position="494"/>
        <end position="504"/>
    </location>
</feature>
<dbReference type="OrthoDB" id="347638at2759"/>
<reference evidence="3" key="2">
    <citation type="submission" date="2013-10" db="EMBL/GenBank/DDBJ databases">
        <authorList>
            <person name="Aslett M."/>
        </authorList>
    </citation>
    <scope>NUCLEOTIDE SEQUENCE [LARGE SCALE GENOMIC DNA]</scope>
    <source>
        <strain evidence="3">Weybridge</strain>
    </source>
</reference>
<dbReference type="Proteomes" id="UP000030763">
    <property type="component" value="Unassembled WGS sequence"/>
</dbReference>
<evidence type="ECO:0000313" key="4">
    <source>
        <dbReference type="Proteomes" id="UP000030763"/>
    </source>
</evidence>
<keyword evidence="1" id="KW-0175">Coiled coil</keyword>
<feature type="coiled-coil region" evidence="1">
    <location>
        <begin position="340"/>
        <end position="374"/>
    </location>
</feature>
<protein>
    <submittedName>
        <fullName evidence="3">Uncharacterized protein</fullName>
    </submittedName>
</protein>
<dbReference type="RefSeq" id="XP_013336052.1">
    <property type="nucleotide sequence ID" value="XM_013480598.1"/>
</dbReference>
<reference evidence="3" key="1">
    <citation type="submission" date="2013-10" db="EMBL/GenBank/DDBJ databases">
        <title>Genomic analysis of the causative agents of coccidiosis in chickens.</title>
        <authorList>
            <person name="Reid A.J."/>
            <person name="Blake D."/>
            <person name="Billington K."/>
            <person name="Browne H."/>
            <person name="Dunn M."/>
            <person name="Hung S."/>
            <person name="Kawahara F."/>
            <person name="Miranda-Saavedra D."/>
            <person name="Mourier T."/>
            <person name="Nagra H."/>
            <person name="Otto T.D."/>
            <person name="Rawlings N."/>
            <person name="Sanchez A."/>
            <person name="Sanders M."/>
            <person name="Subramaniam C."/>
            <person name="Tay Y."/>
            <person name="Dear P."/>
            <person name="Doerig C."/>
            <person name="Gruber A."/>
            <person name="Parkinson J."/>
            <person name="Shirley M."/>
            <person name="Wan K.L."/>
            <person name="Berriman M."/>
            <person name="Tomley F."/>
            <person name="Pain A."/>
        </authorList>
    </citation>
    <scope>NUCLEOTIDE SEQUENCE [LARGE SCALE GENOMIC DNA]</scope>
    <source>
        <strain evidence="3">Weybridge</strain>
    </source>
</reference>
<keyword evidence="4" id="KW-1185">Reference proteome</keyword>
<gene>
    <name evidence="3" type="ORF">EMWEY_00004100</name>
</gene>
<dbReference type="VEuPathDB" id="ToxoDB:EMWEY_00004100"/>